<dbReference type="Gene3D" id="3.40.50.300">
    <property type="entry name" value="P-loop containing nucleotide triphosphate hydrolases"/>
    <property type="match status" value="1"/>
</dbReference>
<proteinExistence type="inferred from homology"/>
<keyword evidence="7" id="KW-1185">Reference proteome</keyword>
<evidence type="ECO:0000313" key="6">
    <source>
        <dbReference type="EMBL" id="MEX0385981.1"/>
    </source>
</evidence>
<keyword evidence="4 6" id="KW-0067">ATP-binding</keyword>
<dbReference type="GO" id="GO:0005524">
    <property type="term" value="F:ATP binding"/>
    <property type="evidence" value="ECO:0007669"/>
    <property type="project" value="UniProtKB-KW"/>
</dbReference>
<keyword evidence="2" id="KW-0813">Transport</keyword>
<evidence type="ECO:0000313" key="7">
    <source>
        <dbReference type="Proteomes" id="UP001556653"/>
    </source>
</evidence>
<dbReference type="Proteomes" id="UP001556653">
    <property type="component" value="Unassembled WGS sequence"/>
</dbReference>
<organism evidence="6 7">
    <name type="scientific">Spiribacter onubensis</name>
    <dbReference type="NCBI Taxonomy" id="3122420"/>
    <lineage>
        <taxon>Bacteria</taxon>
        <taxon>Pseudomonadati</taxon>
        <taxon>Pseudomonadota</taxon>
        <taxon>Gammaproteobacteria</taxon>
        <taxon>Chromatiales</taxon>
        <taxon>Ectothiorhodospiraceae</taxon>
        <taxon>Spiribacter</taxon>
    </lineage>
</organism>
<feature type="domain" description="ABC transporter" evidence="5">
    <location>
        <begin position="5"/>
        <end position="233"/>
    </location>
</feature>
<evidence type="ECO:0000256" key="3">
    <source>
        <dbReference type="ARBA" id="ARBA00022741"/>
    </source>
</evidence>
<reference evidence="6 7" key="1">
    <citation type="submission" date="2024-02" db="EMBL/GenBank/DDBJ databases">
        <title>New especies of Spiribacter isolated from saline water.</title>
        <authorList>
            <person name="Leon M.J."/>
            <person name="De La Haba R."/>
            <person name="Sanchez-Porro C."/>
            <person name="Ventosa A."/>
        </authorList>
    </citation>
    <scope>NUCLEOTIDE SEQUENCE [LARGE SCALE GENOMIC DNA]</scope>
    <source>
        <strain evidence="7">ag22IC4-227</strain>
    </source>
</reference>
<evidence type="ECO:0000259" key="5">
    <source>
        <dbReference type="PROSITE" id="PS50893"/>
    </source>
</evidence>
<dbReference type="InterPro" id="IPR017871">
    <property type="entry name" value="ABC_transporter-like_CS"/>
</dbReference>
<protein>
    <submittedName>
        <fullName evidence="6">ABC transporter ATP-binding protein</fullName>
    </submittedName>
</protein>
<evidence type="ECO:0000256" key="2">
    <source>
        <dbReference type="ARBA" id="ARBA00022448"/>
    </source>
</evidence>
<evidence type="ECO:0000256" key="1">
    <source>
        <dbReference type="ARBA" id="ARBA00005417"/>
    </source>
</evidence>
<dbReference type="InterPro" id="IPR050166">
    <property type="entry name" value="ABC_transporter_ATP-bind"/>
</dbReference>
<sequence length="266" mass="28852">MSIDIRIAGVSHWFTSPEAPVLDGVNLNLEAGQTLSIVGESGCGKSTLLHMIAGMLQPRTGRVYLGGQPALAPNPRWNIMFQRSALYPWLTVVKNVALGLEFAGVREGRRARALAMLERVGLADRADAHPQDLSGGQQQRVALARSLVVSPSVILLDEPFSALDTFTRSDLQAEVLSIVAEQEITLVQVTHDLDEAVIMGDRIAVMERNPGRIHGVIENRMSAPRQPGRPGFAEMRDELLAAFGRARRNPLSADIRLSEAPVAVNA</sequence>
<dbReference type="EMBL" id="JBAKFJ010000001">
    <property type="protein sequence ID" value="MEX0385981.1"/>
    <property type="molecule type" value="Genomic_DNA"/>
</dbReference>
<name>A0ABV3S777_9GAMM</name>
<dbReference type="InterPro" id="IPR003439">
    <property type="entry name" value="ABC_transporter-like_ATP-bd"/>
</dbReference>
<dbReference type="PROSITE" id="PS00211">
    <property type="entry name" value="ABC_TRANSPORTER_1"/>
    <property type="match status" value="1"/>
</dbReference>
<dbReference type="InterPro" id="IPR003593">
    <property type="entry name" value="AAA+_ATPase"/>
</dbReference>
<dbReference type="PANTHER" id="PTHR42788:SF13">
    <property type="entry name" value="ALIPHATIC SULFONATES IMPORT ATP-BINDING PROTEIN SSUB"/>
    <property type="match status" value="1"/>
</dbReference>
<dbReference type="RefSeq" id="WP_367966463.1">
    <property type="nucleotide sequence ID" value="NZ_JBAKFI010000004.1"/>
</dbReference>
<comment type="caution">
    <text evidence="6">The sequence shown here is derived from an EMBL/GenBank/DDBJ whole genome shotgun (WGS) entry which is preliminary data.</text>
</comment>
<accession>A0ABV3S777</accession>
<comment type="similarity">
    <text evidence="1">Belongs to the ABC transporter superfamily.</text>
</comment>
<dbReference type="SMART" id="SM00382">
    <property type="entry name" value="AAA"/>
    <property type="match status" value="1"/>
</dbReference>
<gene>
    <name evidence="6" type="ORF">V6X64_03095</name>
</gene>
<evidence type="ECO:0000256" key="4">
    <source>
        <dbReference type="ARBA" id="ARBA00022840"/>
    </source>
</evidence>
<keyword evidence="3" id="KW-0547">Nucleotide-binding</keyword>
<dbReference type="InterPro" id="IPR027417">
    <property type="entry name" value="P-loop_NTPase"/>
</dbReference>
<dbReference type="SUPFAM" id="SSF52540">
    <property type="entry name" value="P-loop containing nucleoside triphosphate hydrolases"/>
    <property type="match status" value="1"/>
</dbReference>
<dbReference type="Pfam" id="PF00005">
    <property type="entry name" value="ABC_tran"/>
    <property type="match status" value="1"/>
</dbReference>
<dbReference type="CDD" id="cd03293">
    <property type="entry name" value="ABC_NrtD_SsuB_transporters"/>
    <property type="match status" value="1"/>
</dbReference>
<dbReference type="PANTHER" id="PTHR42788">
    <property type="entry name" value="TAURINE IMPORT ATP-BINDING PROTEIN-RELATED"/>
    <property type="match status" value="1"/>
</dbReference>
<dbReference type="PROSITE" id="PS50893">
    <property type="entry name" value="ABC_TRANSPORTER_2"/>
    <property type="match status" value="1"/>
</dbReference>